<proteinExistence type="predicted"/>
<protein>
    <recommendedName>
        <fullName evidence="1">undecaprenyl-diphosphate phosphatase</fullName>
        <ecNumber evidence="1">3.6.1.27</ecNumber>
    </recommendedName>
    <alternativeName>
        <fullName evidence="2">Undecaprenyl pyrophosphate phosphatase</fullName>
    </alternativeName>
</protein>
<evidence type="ECO:0000256" key="4">
    <source>
        <dbReference type="SAM" id="Phobius"/>
    </source>
</evidence>
<dbReference type="AlphaFoldDB" id="A0A1E7ZF86"/>
<feature type="transmembrane region" description="Helical" evidence="4">
    <location>
        <begin position="155"/>
        <end position="175"/>
    </location>
</feature>
<organism evidence="6 7">
    <name type="scientific">Alteromonas confluentis</name>
    <dbReference type="NCBI Taxonomy" id="1656094"/>
    <lineage>
        <taxon>Bacteria</taxon>
        <taxon>Pseudomonadati</taxon>
        <taxon>Pseudomonadota</taxon>
        <taxon>Gammaproteobacteria</taxon>
        <taxon>Alteromonadales</taxon>
        <taxon>Alteromonadaceae</taxon>
        <taxon>Alteromonas/Salinimonas group</taxon>
        <taxon>Alteromonas</taxon>
    </lineage>
</organism>
<dbReference type="InterPro" id="IPR000326">
    <property type="entry name" value="PAP2/HPO"/>
</dbReference>
<keyword evidence="4" id="KW-0472">Membrane</keyword>
<dbReference type="Gene3D" id="1.20.144.10">
    <property type="entry name" value="Phosphatidic acid phosphatase type 2/haloperoxidase"/>
    <property type="match status" value="1"/>
</dbReference>
<dbReference type="STRING" id="1656094.BFC18_04635"/>
<dbReference type="SUPFAM" id="SSF48317">
    <property type="entry name" value="Acid phosphatase/Vanadium-dependent haloperoxidase"/>
    <property type="match status" value="1"/>
</dbReference>
<dbReference type="EC" id="3.6.1.27" evidence="1"/>
<dbReference type="GO" id="GO:0050380">
    <property type="term" value="F:undecaprenyl-diphosphatase activity"/>
    <property type="evidence" value="ECO:0007669"/>
    <property type="project" value="UniProtKB-EC"/>
</dbReference>
<feature type="transmembrane region" description="Helical" evidence="4">
    <location>
        <begin position="181"/>
        <end position="199"/>
    </location>
</feature>
<gene>
    <name evidence="6" type="ORF">BFC18_04635</name>
</gene>
<keyword evidence="4" id="KW-0812">Transmembrane</keyword>
<dbReference type="SMART" id="SM00014">
    <property type="entry name" value="acidPPc"/>
    <property type="match status" value="1"/>
</dbReference>
<feature type="transmembrane region" description="Helical" evidence="4">
    <location>
        <begin position="83"/>
        <end position="104"/>
    </location>
</feature>
<dbReference type="PANTHER" id="PTHR14969">
    <property type="entry name" value="SPHINGOSINE-1-PHOSPHATE PHOSPHOHYDROLASE"/>
    <property type="match status" value="1"/>
</dbReference>
<evidence type="ECO:0000313" key="7">
    <source>
        <dbReference type="Proteomes" id="UP000175691"/>
    </source>
</evidence>
<evidence type="ECO:0000256" key="1">
    <source>
        <dbReference type="ARBA" id="ARBA00012374"/>
    </source>
</evidence>
<evidence type="ECO:0000259" key="5">
    <source>
        <dbReference type="SMART" id="SM00014"/>
    </source>
</evidence>
<evidence type="ECO:0000256" key="3">
    <source>
        <dbReference type="ARBA" id="ARBA00047594"/>
    </source>
</evidence>
<accession>A0A1E7ZF86</accession>
<comment type="catalytic activity">
    <reaction evidence="3">
        <text>di-trans,octa-cis-undecaprenyl diphosphate + H2O = di-trans,octa-cis-undecaprenyl phosphate + phosphate + H(+)</text>
        <dbReference type="Rhea" id="RHEA:28094"/>
        <dbReference type="ChEBI" id="CHEBI:15377"/>
        <dbReference type="ChEBI" id="CHEBI:15378"/>
        <dbReference type="ChEBI" id="CHEBI:43474"/>
        <dbReference type="ChEBI" id="CHEBI:58405"/>
        <dbReference type="ChEBI" id="CHEBI:60392"/>
        <dbReference type="EC" id="3.6.1.27"/>
    </reaction>
</comment>
<feature type="transmembrane region" description="Helical" evidence="4">
    <location>
        <begin position="54"/>
        <end position="76"/>
    </location>
</feature>
<name>A0A1E7ZF86_9ALTE</name>
<dbReference type="CDD" id="cd03392">
    <property type="entry name" value="PAP2_like_2"/>
    <property type="match status" value="1"/>
</dbReference>
<evidence type="ECO:0000256" key="2">
    <source>
        <dbReference type="ARBA" id="ARBA00032707"/>
    </source>
</evidence>
<dbReference type="PANTHER" id="PTHR14969:SF13">
    <property type="entry name" value="AT30094P"/>
    <property type="match status" value="1"/>
</dbReference>
<evidence type="ECO:0000313" key="6">
    <source>
        <dbReference type="EMBL" id="OFC72156.1"/>
    </source>
</evidence>
<dbReference type="InterPro" id="IPR036938">
    <property type="entry name" value="PAP2/HPO_sf"/>
</dbReference>
<comment type="caution">
    <text evidence="6">The sequence shown here is derived from an EMBL/GenBank/DDBJ whole genome shotgun (WGS) entry which is preliminary data.</text>
</comment>
<dbReference type="Pfam" id="PF01569">
    <property type="entry name" value="PAP2"/>
    <property type="match status" value="1"/>
</dbReference>
<dbReference type="EMBL" id="MDHN01000008">
    <property type="protein sequence ID" value="OFC72156.1"/>
    <property type="molecule type" value="Genomic_DNA"/>
</dbReference>
<feature type="transmembrane region" description="Helical" evidence="4">
    <location>
        <begin position="124"/>
        <end position="143"/>
    </location>
</feature>
<sequence length="208" mass="22914">MLLASIVLLSLLAVWTHYQPIPALDKSTMLYFRSAVDPARPIGPEWLAVHFRDITTLGSNWFLLLLTALAAITCAAKGHRDKALFILITVISGIALSFALKYGFHRPRPELVPHITKVYTSSFPSGHAMSSSLTYACLISLALHLVKERILQRCFVVTAVIIVMLVGISRVFLGVHWPTDILAGWSAGLGWFCLCRMLMSKLAQGKPA</sequence>
<keyword evidence="7" id="KW-1185">Reference proteome</keyword>
<keyword evidence="4" id="KW-1133">Transmembrane helix</keyword>
<reference evidence="6 7" key="1">
    <citation type="submission" date="2016-08" db="EMBL/GenBank/DDBJ databases">
        <authorList>
            <person name="Seilhamer J.J."/>
        </authorList>
    </citation>
    <scope>NUCLEOTIDE SEQUENCE [LARGE SCALE GENOMIC DNA]</scope>
    <source>
        <strain evidence="6 7">KCTC 42603</strain>
    </source>
</reference>
<feature type="domain" description="Phosphatidic acid phosphatase type 2/haloperoxidase" evidence="5">
    <location>
        <begin position="82"/>
        <end position="196"/>
    </location>
</feature>
<dbReference type="Proteomes" id="UP000175691">
    <property type="component" value="Unassembled WGS sequence"/>
</dbReference>